<dbReference type="Pfam" id="PF13468">
    <property type="entry name" value="Glyoxalase_3"/>
    <property type="match status" value="1"/>
</dbReference>
<reference evidence="2" key="2">
    <citation type="submission" date="2021-08" db="EMBL/GenBank/DDBJ databases">
        <authorList>
            <person name="Tani A."/>
            <person name="Ola A."/>
            <person name="Ogura Y."/>
            <person name="Katsura K."/>
            <person name="Hayashi T."/>
        </authorList>
    </citation>
    <scope>NUCLEOTIDE SEQUENCE</scope>
    <source>
        <strain evidence="2">DSM 19015</strain>
    </source>
</reference>
<gene>
    <name evidence="2" type="ORF">OCOJLMKI_4245</name>
</gene>
<organism evidence="2 3">
    <name type="scientific">Methylobacterium iners</name>
    <dbReference type="NCBI Taxonomy" id="418707"/>
    <lineage>
        <taxon>Bacteria</taxon>
        <taxon>Pseudomonadati</taxon>
        <taxon>Pseudomonadota</taxon>
        <taxon>Alphaproteobacteria</taxon>
        <taxon>Hyphomicrobiales</taxon>
        <taxon>Methylobacteriaceae</taxon>
        <taxon>Methylobacterium</taxon>
    </lineage>
</organism>
<keyword evidence="3" id="KW-1185">Reference proteome</keyword>
<sequence length="212" mass="23373">MPHLDHLTVIAPTLREGVDHVRDCLGLDMPFGGRHPEMGTYNHLLRLGGDVFLEVIAVDPEAAQPVHPRWFGLDEAAQVRRDWDAGRRLRTWVAQTPELDAILGRTCPLLGRSRRVSRGDRVWSFGVRDDGALPLDGLAPCLIDWGERGCPAPAMPDLGARLASLVVEHPDPAEVERRYGDLGLTGAITIRAGPRFRYEAVVETPTGIRILS</sequence>
<evidence type="ECO:0000313" key="2">
    <source>
        <dbReference type="EMBL" id="GJD97017.1"/>
    </source>
</evidence>
<dbReference type="Proteomes" id="UP001055125">
    <property type="component" value="Unassembled WGS sequence"/>
</dbReference>
<name>A0ABQ4S5J3_9HYPH</name>
<dbReference type="InterPro" id="IPR025870">
    <property type="entry name" value="Glyoxalase-like_dom"/>
</dbReference>
<evidence type="ECO:0000259" key="1">
    <source>
        <dbReference type="Pfam" id="PF13468"/>
    </source>
</evidence>
<feature type="domain" description="Glyoxalase-like" evidence="1">
    <location>
        <begin position="4"/>
        <end position="181"/>
    </location>
</feature>
<comment type="caution">
    <text evidence="2">The sequence shown here is derived from an EMBL/GenBank/DDBJ whole genome shotgun (WGS) entry which is preliminary data.</text>
</comment>
<dbReference type="InterPro" id="IPR029068">
    <property type="entry name" value="Glyas_Bleomycin-R_OHBP_Dase"/>
</dbReference>
<dbReference type="EMBL" id="BPQP01000074">
    <property type="protein sequence ID" value="GJD97017.1"/>
    <property type="molecule type" value="Genomic_DNA"/>
</dbReference>
<dbReference type="RefSeq" id="WP_238246103.1">
    <property type="nucleotide sequence ID" value="NZ_BPQP01000074.1"/>
</dbReference>
<proteinExistence type="predicted"/>
<evidence type="ECO:0000313" key="3">
    <source>
        <dbReference type="Proteomes" id="UP001055125"/>
    </source>
</evidence>
<dbReference type="Gene3D" id="3.10.180.10">
    <property type="entry name" value="2,3-Dihydroxybiphenyl 1,2-Dioxygenase, domain 1"/>
    <property type="match status" value="1"/>
</dbReference>
<protein>
    <recommendedName>
        <fullName evidence="1">Glyoxalase-like domain-containing protein</fullName>
    </recommendedName>
</protein>
<accession>A0ABQ4S5J3</accession>
<reference evidence="2" key="1">
    <citation type="journal article" date="2021" name="Front. Microbiol.">
        <title>Comprehensive Comparative Genomics and Phenotyping of Methylobacterium Species.</title>
        <authorList>
            <person name="Alessa O."/>
            <person name="Ogura Y."/>
            <person name="Fujitani Y."/>
            <person name="Takami H."/>
            <person name="Hayashi T."/>
            <person name="Sahin N."/>
            <person name="Tani A."/>
        </authorList>
    </citation>
    <scope>NUCLEOTIDE SEQUENCE</scope>
    <source>
        <strain evidence="2">DSM 19015</strain>
    </source>
</reference>